<name>A0ACB8BBD6_9AGAM</name>
<accession>A0ACB8BBD6</accession>
<evidence type="ECO:0000313" key="2">
    <source>
        <dbReference type="Proteomes" id="UP000790709"/>
    </source>
</evidence>
<comment type="caution">
    <text evidence="1">The sequence shown here is derived from an EMBL/GenBank/DDBJ whole genome shotgun (WGS) entry which is preliminary data.</text>
</comment>
<sequence>MAAITRELRPSSSLVPSLDVSLLELTPAQRDFLHTSVCEDDNELRRRLLDVQERSYEHYPYPCIRFFHFVSLFMSENVVYQRVLESGIHGKTVSVDVGCCMGTDVRKLVADGYPAQNVLGTDLRRDYIDLGYELYRDNDNSSCGIRFFAGDIFDVPLDSGISSDAPTPLPEVTSLAQLHHRVTHVYAGALFHLFDESTQYAIALRLAGLLDLHGEVEKVIFGRHSGLAQEGMINDKMKRVRYGHSPASWTRLWERVFAELGWKGRVEVQAELKVHPAGSDAGANGSGMMWWSVIIS</sequence>
<keyword evidence="2" id="KW-1185">Reference proteome</keyword>
<evidence type="ECO:0000313" key="1">
    <source>
        <dbReference type="EMBL" id="KAH7922533.1"/>
    </source>
</evidence>
<gene>
    <name evidence="1" type="ORF">BV22DRAFT_1113820</name>
</gene>
<dbReference type="EMBL" id="MU266481">
    <property type="protein sequence ID" value="KAH7922533.1"/>
    <property type="molecule type" value="Genomic_DNA"/>
</dbReference>
<dbReference type="Proteomes" id="UP000790709">
    <property type="component" value="Unassembled WGS sequence"/>
</dbReference>
<reference evidence="1" key="1">
    <citation type="journal article" date="2021" name="New Phytol.">
        <title>Evolutionary innovations through gain and loss of genes in the ectomycorrhizal Boletales.</title>
        <authorList>
            <person name="Wu G."/>
            <person name="Miyauchi S."/>
            <person name="Morin E."/>
            <person name="Kuo A."/>
            <person name="Drula E."/>
            <person name="Varga T."/>
            <person name="Kohler A."/>
            <person name="Feng B."/>
            <person name="Cao Y."/>
            <person name="Lipzen A."/>
            <person name="Daum C."/>
            <person name="Hundley H."/>
            <person name="Pangilinan J."/>
            <person name="Johnson J."/>
            <person name="Barry K."/>
            <person name="LaButti K."/>
            <person name="Ng V."/>
            <person name="Ahrendt S."/>
            <person name="Min B."/>
            <person name="Choi I.G."/>
            <person name="Park H."/>
            <person name="Plett J.M."/>
            <person name="Magnuson J."/>
            <person name="Spatafora J.W."/>
            <person name="Nagy L.G."/>
            <person name="Henrissat B."/>
            <person name="Grigoriev I.V."/>
            <person name="Yang Z.L."/>
            <person name="Xu J."/>
            <person name="Martin F.M."/>
        </authorList>
    </citation>
    <scope>NUCLEOTIDE SEQUENCE</scope>
    <source>
        <strain evidence="1">KUC20120723A-06</strain>
    </source>
</reference>
<organism evidence="1 2">
    <name type="scientific">Leucogyrophana mollusca</name>
    <dbReference type="NCBI Taxonomy" id="85980"/>
    <lineage>
        <taxon>Eukaryota</taxon>
        <taxon>Fungi</taxon>
        <taxon>Dikarya</taxon>
        <taxon>Basidiomycota</taxon>
        <taxon>Agaricomycotina</taxon>
        <taxon>Agaricomycetes</taxon>
        <taxon>Agaricomycetidae</taxon>
        <taxon>Boletales</taxon>
        <taxon>Boletales incertae sedis</taxon>
        <taxon>Leucogyrophana</taxon>
    </lineage>
</organism>
<proteinExistence type="predicted"/>
<protein>
    <submittedName>
        <fullName evidence="1">Uncharacterized protein</fullName>
    </submittedName>
</protein>